<dbReference type="STRING" id="1437609.BCAL_1272"/>
<dbReference type="eggNOG" id="ENOG5031YZ4">
    <property type="taxonomic scope" value="Bacteria"/>
</dbReference>
<reference evidence="1 2" key="1">
    <citation type="submission" date="2014-03" db="EMBL/GenBank/DDBJ databases">
        <title>Genomics of Bifidobacteria.</title>
        <authorList>
            <person name="Ventura M."/>
            <person name="Milani C."/>
            <person name="Lugli G.A."/>
        </authorList>
    </citation>
    <scope>NUCLEOTIDE SEQUENCE [LARGE SCALE GENOMIC DNA]</scope>
    <source>
        <strain evidence="1 2">DSM 23973</strain>
    </source>
</reference>
<evidence type="ECO:0000313" key="2">
    <source>
        <dbReference type="Proteomes" id="UP000029072"/>
    </source>
</evidence>
<evidence type="ECO:0000313" key="1">
    <source>
        <dbReference type="EMBL" id="KFI55256.1"/>
    </source>
</evidence>
<accession>A0A087A906</accession>
<comment type="caution">
    <text evidence="1">The sequence shown here is derived from an EMBL/GenBank/DDBJ whole genome shotgun (WGS) entry which is preliminary data.</text>
</comment>
<dbReference type="EMBL" id="JGYS01000006">
    <property type="protein sequence ID" value="KFI55256.1"/>
    <property type="molecule type" value="Genomic_DNA"/>
</dbReference>
<protein>
    <submittedName>
        <fullName evidence="1">Uncharacterized protein</fullName>
    </submittedName>
</protein>
<dbReference type="AlphaFoldDB" id="A0A087A906"/>
<dbReference type="RefSeq" id="WP_193350933.1">
    <property type="nucleotide sequence ID" value="NZ_JDUV01000003.1"/>
</dbReference>
<sequence length="80" mass="8960">MSRVVKCSRCRRRFRENAADAAQWNVVFKAGRVTGYLCPDCQSDEERLEAQVNEATLDYAHGAILPDGRAWVPFKGEATA</sequence>
<proteinExistence type="predicted"/>
<organism evidence="1 2">
    <name type="scientific">Bifidobacterium callitrichos DSM 23973</name>
    <dbReference type="NCBI Taxonomy" id="1437609"/>
    <lineage>
        <taxon>Bacteria</taxon>
        <taxon>Bacillati</taxon>
        <taxon>Actinomycetota</taxon>
        <taxon>Actinomycetes</taxon>
        <taxon>Bifidobacteriales</taxon>
        <taxon>Bifidobacteriaceae</taxon>
        <taxon>Bifidobacterium</taxon>
    </lineage>
</organism>
<name>A0A087A906_9BIFI</name>
<gene>
    <name evidence="1" type="ORF">BCAL_1272</name>
</gene>
<dbReference type="Proteomes" id="UP000029072">
    <property type="component" value="Unassembled WGS sequence"/>
</dbReference>